<dbReference type="Proteomes" id="UP000886998">
    <property type="component" value="Unassembled WGS sequence"/>
</dbReference>
<dbReference type="EMBL" id="BMAV01018184">
    <property type="protein sequence ID" value="GFY70318.1"/>
    <property type="molecule type" value="Genomic_DNA"/>
</dbReference>
<proteinExistence type="predicted"/>
<name>A0A8X6YGK7_9ARAC</name>
<accession>A0A8X6YGK7</accession>
<dbReference type="OrthoDB" id="6765836at2759"/>
<evidence type="ECO:0000313" key="1">
    <source>
        <dbReference type="EMBL" id="GFY70318.1"/>
    </source>
</evidence>
<reference evidence="1" key="1">
    <citation type="submission" date="2020-08" db="EMBL/GenBank/DDBJ databases">
        <title>Multicomponent nature underlies the extraordinary mechanical properties of spider dragline silk.</title>
        <authorList>
            <person name="Kono N."/>
            <person name="Nakamura H."/>
            <person name="Mori M."/>
            <person name="Yoshida Y."/>
            <person name="Ohtoshi R."/>
            <person name="Malay A.D."/>
            <person name="Moran D.A.P."/>
            <person name="Tomita M."/>
            <person name="Numata K."/>
            <person name="Arakawa K."/>
        </authorList>
    </citation>
    <scope>NUCLEOTIDE SEQUENCE</scope>
</reference>
<sequence length="124" mass="14089">MKIQLLNVGKESRSVQVLLGSDAIGKLMTGQRRILSCGLVAMETIILMDSVSCGRLDFGDTKIPAPKPKRSFMKPHEHFLRTVKVDEEERFLVSLPWRSASMTVWKKGLNLIELILHKARFRIV</sequence>
<gene>
    <name evidence="1" type="ORF">TNIN_124171</name>
</gene>
<organism evidence="1 2">
    <name type="scientific">Trichonephila inaurata madagascariensis</name>
    <dbReference type="NCBI Taxonomy" id="2747483"/>
    <lineage>
        <taxon>Eukaryota</taxon>
        <taxon>Metazoa</taxon>
        <taxon>Ecdysozoa</taxon>
        <taxon>Arthropoda</taxon>
        <taxon>Chelicerata</taxon>
        <taxon>Arachnida</taxon>
        <taxon>Araneae</taxon>
        <taxon>Araneomorphae</taxon>
        <taxon>Entelegynae</taxon>
        <taxon>Araneoidea</taxon>
        <taxon>Nephilidae</taxon>
        <taxon>Trichonephila</taxon>
        <taxon>Trichonephila inaurata</taxon>
    </lineage>
</organism>
<evidence type="ECO:0000313" key="2">
    <source>
        <dbReference type="Proteomes" id="UP000886998"/>
    </source>
</evidence>
<keyword evidence="2" id="KW-1185">Reference proteome</keyword>
<protein>
    <submittedName>
        <fullName evidence="1">Uncharacterized protein</fullName>
    </submittedName>
</protein>
<comment type="caution">
    <text evidence="1">The sequence shown here is derived from an EMBL/GenBank/DDBJ whole genome shotgun (WGS) entry which is preliminary data.</text>
</comment>
<dbReference type="AlphaFoldDB" id="A0A8X6YGK7"/>